<name>A0A392V2T1_9FABA</name>
<dbReference type="Proteomes" id="UP000265520">
    <property type="component" value="Unassembled WGS sequence"/>
</dbReference>
<organism evidence="1 2">
    <name type="scientific">Trifolium medium</name>
    <dbReference type="NCBI Taxonomy" id="97028"/>
    <lineage>
        <taxon>Eukaryota</taxon>
        <taxon>Viridiplantae</taxon>
        <taxon>Streptophyta</taxon>
        <taxon>Embryophyta</taxon>
        <taxon>Tracheophyta</taxon>
        <taxon>Spermatophyta</taxon>
        <taxon>Magnoliopsida</taxon>
        <taxon>eudicotyledons</taxon>
        <taxon>Gunneridae</taxon>
        <taxon>Pentapetalae</taxon>
        <taxon>rosids</taxon>
        <taxon>fabids</taxon>
        <taxon>Fabales</taxon>
        <taxon>Fabaceae</taxon>
        <taxon>Papilionoideae</taxon>
        <taxon>50 kb inversion clade</taxon>
        <taxon>NPAAA clade</taxon>
        <taxon>Hologalegina</taxon>
        <taxon>IRL clade</taxon>
        <taxon>Trifolieae</taxon>
        <taxon>Trifolium</taxon>
    </lineage>
</organism>
<feature type="non-terminal residue" evidence="1">
    <location>
        <position position="66"/>
    </location>
</feature>
<reference evidence="1 2" key="1">
    <citation type="journal article" date="2018" name="Front. Plant Sci.">
        <title>Red Clover (Trifolium pratense) and Zigzag Clover (T. medium) - A Picture of Genomic Similarities and Differences.</title>
        <authorList>
            <person name="Dluhosova J."/>
            <person name="Istvanek J."/>
            <person name="Nedelnik J."/>
            <person name="Repkova J."/>
        </authorList>
    </citation>
    <scope>NUCLEOTIDE SEQUENCE [LARGE SCALE GENOMIC DNA]</scope>
    <source>
        <strain evidence="2">cv. 10/8</strain>
        <tissue evidence="1">Leaf</tissue>
    </source>
</reference>
<comment type="caution">
    <text evidence="1">The sequence shown here is derived from an EMBL/GenBank/DDBJ whole genome shotgun (WGS) entry which is preliminary data.</text>
</comment>
<evidence type="ECO:0000313" key="2">
    <source>
        <dbReference type="Proteomes" id="UP000265520"/>
    </source>
</evidence>
<dbReference type="EMBL" id="LXQA011043603">
    <property type="protein sequence ID" value="MCI82447.1"/>
    <property type="molecule type" value="Genomic_DNA"/>
</dbReference>
<evidence type="ECO:0000313" key="1">
    <source>
        <dbReference type="EMBL" id="MCI82447.1"/>
    </source>
</evidence>
<dbReference type="AlphaFoldDB" id="A0A392V2T1"/>
<proteinExistence type="predicted"/>
<sequence>MCRYEDYATIGRVVTLFWNIWHNRNDIIWNDNVRMPSQVGRAAYDQWIAVHKLRSDDDHYVSPSST</sequence>
<keyword evidence="2" id="KW-1185">Reference proteome</keyword>
<accession>A0A392V2T1</accession>
<protein>
    <submittedName>
        <fullName evidence="1">Uncharacterized protein</fullName>
    </submittedName>
</protein>